<dbReference type="RefSeq" id="WP_289831234.1">
    <property type="nucleotide sequence ID" value="NZ_JAUEDK010000037.1"/>
</dbReference>
<comment type="caution">
    <text evidence="2">The sequence shown here is derived from an EMBL/GenBank/DDBJ whole genome shotgun (WGS) entry which is preliminary data.</text>
</comment>
<dbReference type="Proteomes" id="UP001168540">
    <property type="component" value="Unassembled WGS sequence"/>
</dbReference>
<protein>
    <recommendedName>
        <fullName evidence="4">Transposase</fullName>
    </recommendedName>
</protein>
<name>A0ABT7XS10_9NEIS</name>
<evidence type="ECO:0008006" key="4">
    <source>
        <dbReference type="Google" id="ProtNLM"/>
    </source>
</evidence>
<evidence type="ECO:0000256" key="1">
    <source>
        <dbReference type="SAM" id="MobiDB-lite"/>
    </source>
</evidence>
<reference evidence="2" key="1">
    <citation type="submission" date="2023-06" db="EMBL/GenBank/DDBJ databases">
        <authorList>
            <person name="Zhang S."/>
        </authorList>
    </citation>
    <scope>NUCLEOTIDE SEQUENCE</scope>
    <source>
        <strain evidence="2">SG2303</strain>
    </source>
</reference>
<evidence type="ECO:0000313" key="3">
    <source>
        <dbReference type="Proteomes" id="UP001168540"/>
    </source>
</evidence>
<organism evidence="2 3">
    <name type="scientific">Crenobacter oryzisoli</name>
    <dbReference type="NCBI Taxonomy" id="3056844"/>
    <lineage>
        <taxon>Bacteria</taxon>
        <taxon>Pseudomonadati</taxon>
        <taxon>Pseudomonadota</taxon>
        <taxon>Betaproteobacteria</taxon>
        <taxon>Neisseriales</taxon>
        <taxon>Neisseriaceae</taxon>
        <taxon>Crenobacter</taxon>
    </lineage>
</organism>
<feature type="non-terminal residue" evidence="2">
    <location>
        <position position="1"/>
    </location>
</feature>
<sequence length="322" mass="35819">FVVRSDKHSEQIVDGRLVVTIRIARQYGAAIRLTTNSNGKGVDLRGGNLRILVKDDQLDIHYATAKAAGRPCGTQEVGVDKGYSEALTDSDGVRHGERFGGVLTRYSDQQAATGKARNKLHALEKQHREAGRTAKADRIRQNNLGRKKLNARRDRTQQHLRTIAYQAAHQVVDKAAVVASEDLTAPIKVKVQWRNYNRRMSGWAKSVLAQAIDEVCSQRGAVHVTVNAAYTSQMDSFTGLLEGRRVGDKFHRANGDVIQADFNAARNVKHRLHDPAIARFMPHREVLRILQSRSSGATERQEASVGRRKPRQRSADKSIALL</sequence>
<evidence type="ECO:0000313" key="2">
    <source>
        <dbReference type="EMBL" id="MDN0076581.1"/>
    </source>
</evidence>
<dbReference type="EMBL" id="JAUEDK010000037">
    <property type="protein sequence ID" value="MDN0076581.1"/>
    <property type="molecule type" value="Genomic_DNA"/>
</dbReference>
<proteinExistence type="predicted"/>
<feature type="region of interest" description="Disordered" evidence="1">
    <location>
        <begin position="292"/>
        <end position="322"/>
    </location>
</feature>
<gene>
    <name evidence="2" type="ORF">QU481_17070</name>
</gene>
<accession>A0ABT7XS10</accession>
<keyword evidence="3" id="KW-1185">Reference proteome</keyword>